<feature type="compositionally biased region" description="Polar residues" evidence="10">
    <location>
        <begin position="43"/>
        <end position="52"/>
    </location>
</feature>
<keyword evidence="7" id="KW-0677">Repeat</keyword>
<dbReference type="SUPFAM" id="SSF52058">
    <property type="entry name" value="L domain-like"/>
    <property type="match status" value="3"/>
</dbReference>
<dbReference type="OrthoDB" id="2015831at2759"/>
<keyword evidence="9 11" id="KW-0472">Membrane</keyword>
<evidence type="ECO:0000256" key="4">
    <source>
        <dbReference type="ARBA" id="ARBA00022614"/>
    </source>
</evidence>
<evidence type="ECO:0000256" key="11">
    <source>
        <dbReference type="SAM" id="Phobius"/>
    </source>
</evidence>
<evidence type="ECO:0000256" key="7">
    <source>
        <dbReference type="ARBA" id="ARBA00022737"/>
    </source>
</evidence>
<dbReference type="InterPro" id="IPR000157">
    <property type="entry name" value="TIR_dom"/>
</dbReference>
<dbReference type="GO" id="GO:0005886">
    <property type="term" value="C:plasma membrane"/>
    <property type="evidence" value="ECO:0007669"/>
    <property type="project" value="UniProtKB-SubCell"/>
</dbReference>
<organism evidence="14">
    <name type="scientific">Penaeus vannamei</name>
    <name type="common">Whiteleg shrimp</name>
    <name type="synonym">Litopenaeus vannamei</name>
    <dbReference type="NCBI Taxonomy" id="6689"/>
    <lineage>
        <taxon>Eukaryota</taxon>
        <taxon>Metazoa</taxon>
        <taxon>Ecdysozoa</taxon>
        <taxon>Arthropoda</taxon>
        <taxon>Crustacea</taxon>
        <taxon>Multicrustacea</taxon>
        <taxon>Malacostraca</taxon>
        <taxon>Eumalacostraca</taxon>
        <taxon>Eucarida</taxon>
        <taxon>Decapoda</taxon>
        <taxon>Dendrobranchiata</taxon>
        <taxon>Penaeoidea</taxon>
        <taxon>Penaeidae</taxon>
        <taxon>Penaeus</taxon>
    </lineage>
</organism>
<feature type="compositionally biased region" description="Low complexity" evidence="10">
    <location>
        <begin position="1293"/>
        <end position="1307"/>
    </location>
</feature>
<keyword evidence="14" id="KW-0675">Receptor</keyword>
<feature type="region of interest" description="Disordered" evidence="10">
    <location>
        <begin position="1293"/>
        <end position="1329"/>
    </location>
</feature>
<dbReference type="Gene3D" id="3.80.10.10">
    <property type="entry name" value="Ribonuclease Inhibitor"/>
    <property type="match status" value="6"/>
</dbReference>
<evidence type="ECO:0000256" key="6">
    <source>
        <dbReference type="ARBA" id="ARBA00022729"/>
    </source>
</evidence>
<dbReference type="SMART" id="SM00364">
    <property type="entry name" value="LRR_BAC"/>
    <property type="match status" value="5"/>
</dbReference>
<dbReference type="SMART" id="SM00255">
    <property type="entry name" value="TIR"/>
    <property type="match status" value="1"/>
</dbReference>
<name>A0A286JTS2_PENVA</name>
<dbReference type="SMR" id="A0A286JTS2"/>
<dbReference type="PANTHER" id="PTHR24366:SF96">
    <property type="entry name" value="LEUCINE RICH REPEAT CONTAINING 53"/>
    <property type="match status" value="1"/>
</dbReference>
<protein>
    <submittedName>
        <fullName evidence="14">Toll receptor 4</fullName>
    </submittedName>
</protein>
<feature type="region of interest" description="Disordered" evidence="10">
    <location>
        <begin position="1388"/>
        <end position="1502"/>
    </location>
</feature>
<dbReference type="Pfam" id="PF13676">
    <property type="entry name" value="TIR_2"/>
    <property type="match status" value="1"/>
</dbReference>
<keyword evidence="4" id="KW-0433">Leucine-rich repeat</keyword>
<dbReference type="GO" id="GO:0007165">
    <property type="term" value="P:signal transduction"/>
    <property type="evidence" value="ECO:0007669"/>
    <property type="project" value="InterPro"/>
</dbReference>
<dbReference type="Gene3D" id="3.40.50.10140">
    <property type="entry name" value="Toll/interleukin-1 receptor homology (TIR) domain"/>
    <property type="match status" value="1"/>
</dbReference>
<evidence type="ECO:0000256" key="3">
    <source>
        <dbReference type="ARBA" id="ARBA00022475"/>
    </source>
</evidence>
<dbReference type="PROSITE" id="PS50104">
    <property type="entry name" value="TIR"/>
    <property type="match status" value="1"/>
</dbReference>
<keyword evidence="8 11" id="KW-1133">Transmembrane helix</keyword>
<evidence type="ECO:0000256" key="1">
    <source>
        <dbReference type="ARBA" id="ARBA00004236"/>
    </source>
</evidence>
<proteinExistence type="evidence at transcript level"/>
<dbReference type="SMART" id="SM00369">
    <property type="entry name" value="LRR_TYP"/>
    <property type="match status" value="24"/>
</dbReference>
<comment type="subcellular location">
    <subcellularLocation>
        <location evidence="1">Cell membrane</location>
    </subcellularLocation>
</comment>
<dbReference type="SUPFAM" id="SSF52200">
    <property type="entry name" value="Toll/Interleukin receptor TIR domain"/>
    <property type="match status" value="1"/>
</dbReference>
<feature type="chain" id="PRO_5012899859" evidence="12">
    <location>
        <begin position="29"/>
        <end position="1529"/>
    </location>
</feature>
<dbReference type="InterPro" id="IPR032675">
    <property type="entry name" value="LRR_dom_sf"/>
</dbReference>
<feature type="transmembrane region" description="Helical" evidence="11">
    <location>
        <begin position="1073"/>
        <end position="1096"/>
    </location>
</feature>
<keyword evidence="3" id="KW-1003">Cell membrane</keyword>
<dbReference type="InterPro" id="IPR001611">
    <property type="entry name" value="Leu-rich_rpt"/>
</dbReference>
<dbReference type="FunFam" id="3.80.10.10:FF:001438">
    <property type="entry name" value="Uncharacterized protein"/>
    <property type="match status" value="1"/>
</dbReference>
<dbReference type="SMART" id="SM00365">
    <property type="entry name" value="LRR_SD22"/>
    <property type="match status" value="14"/>
</dbReference>
<feature type="signal peptide" evidence="12">
    <location>
        <begin position="1"/>
        <end position="28"/>
    </location>
</feature>
<evidence type="ECO:0000256" key="10">
    <source>
        <dbReference type="SAM" id="MobiDB-lite"/>
    </source>
</evidence>
<reference evidence="14" key="1">
    <citation type="submission" date="2014-08" db="EMBL/GenBank/DDBJ databases">
        <authorList>
            <person name="Edwards T."/>
        </authorList>
    </citation>
    <scope>NUCLEOTIDE SEQUENCE</scope>
</reference>
<feature type="domain" description="TIR" evidence="13">
    <location>
        <begin position="1121"/>
        <end position="1256"/>
    </location>
</feature>
<accession>A0A286JTS2</accession>
<keyword evidence="5 11" id="KW-0812">Transmembrane</keyword>
<evidence type="ECO:0000256" key="5">
    <source>
        <dbReference type="ARBA" id="ARBA00022692"/>
    </source>
</evidence>
<dbReference type="Pfam" id="PF13855">
    <property type="entry name" value="LRR_8"/>
    <property type="match status" value="6"/>
</dbReference>
<dbReference type="InterPro" id="IPR003591">
    <property type="entry name" value="Leu-rich_rpt_typical-subtyp"/>
</dbReference>
<dbReference type="InterPro" id="IPR035897">
    <property type="entry name" value="Toll_tir_struct_dom_sf"/>
</dbReference>
<dbReference type="PROSITE" id="PS51450">
    <property type="entry name" value="LRR"/>
    <property type="match status" value="7"/>
</dbReference>
<sequence>MPGWGGWSAFLHQTLLLVSVVAPATTLAQTPSATPVSSAEALSASSNDTSKGSPWCQWVAQEALECHIRTLEDSLGSQVVKGHWQDRNDTSGIPAAGQWPRDQVPGLPGAWAARSDTRHLRVLGVECSQVLYYQSRLTARTFQGLENVEELAINNCKLDSLPPGTLSSLGRLRSLAVTTHNGEWAALAMEVVSGSLPLTLERVSLAHNNIWTLPPRAFCGPNSLHHLDLSHNRLQDVHELGFMDQVQLDILMMNMSNTSFSEHSAVFSNLDEESSAERCGQALRELILDHNDLVRLPDGSFRVLSGLRELHLRDNDIRLISSEAFSGLTALQVLYLSNNHIIALHNGTFSDNIALERLYLNNNSLSALNSKVFQDMKELQVLEISNNKLYLDNSHDDLFKGLRRLVILDLSWNSLTTITKLLFRDLTSLQRLVLSHNAIQSLEDDSFTSLSNLYALDLSHNLLLTLGEANLRGLVGLSLIHLANNSLFEIHPHAFRHSSNLKQVFLSHNHLQAIPKALENLSFIKTLDMSYNNIVSIQPFHFGGLGNLEMLNVSHNKLDFISQGSFKGLASVKDLDLRDNAIHTVNEGSFDGVPNVLNLVLARNQLSNIDHIFAGLQHLESLDLSENNIRMFDYAFIPQQLINLDLKKNKIGQLGNFFKVHTVLTLENIDASHNSIKSLTELSLPNTIMHVILHHNNITRILPNSFRDKVNLQTLDLSMNSLQRINPKSVSMRVASGKHTSAQIYLSGNPLICDCEMEWLYNSFRSTLTTTPEATEVTFLQPRIDDLARVTCTLLHSREDTTVMTRVLETSAANYLCPYTTHCFTLCQCCDFIACDCQMKCPDACSCFHDDTWSINLVDCSGGHLDRLPDRVPMDATVVLLDGNNLQILHAHHFIGRHSIQQLYLNNSQIQTLQNRTFHGLTSLQVLHLQDNMIVQLNGFEFSGLHHLKELYLQNNRLSFINNATFIGLKSLEVLRLDNNFIIDFPVWLLSNNRYLASVTLGNNPWDCDCQFVESLREWQKQQSHLLINPEDVFCVHGDSGVVGPSIILPEYSCTEAQHGVTQYKFGQQELPFLAGGLCGGVALISALVVMAMLVARRRAAAANKLGINGSPAYCQEEDGKVFDSYISYSANDASFVRDVLATKLENSCPSYKLCLHSRDFSENSRLSEFITQSLGFSRRTIIVLSKNYIDNEWKNAIFKKAHVDGLKDNDMGIIAIYYDNVSYSSFDSDLKNIMRRCIKLRWGDKNFWKKLSEAMPIKQTYAGLPVYVSENSYKSSTLPTLIPPSSLPLPSSSSVLTSTTGLTTPSEIGHRPSCQQEPPATTYKAPPPPRPCYTPPSCDYIVMTGRDCRDPQCTCHRHSHTAYTYVDGDSSSLHTYTSLEPFTLPDPHVPESYTRGHSPASSHYSALEPPVRRTVRASKRKKKRPLSQNCPPVHCDTLENPAFTEDVHGELPSNGTFRRTKSLRASRGNQERHSDYSTDHSSDRSSGRSYDHSVTSGGGVVDRNDALYMGLADSPPEPTMVTTEECFV</sequence>
<feature type="region of interest" description="Disordered" evidence="10">
    <location>
        <begin position="29"/>
        <end position="53"/>
    </location>
</feature>
<evidence type="ECO:0000259" key="13">
    <source>
        <dbReference type="PROSITE" id="PS50104"/>
    </source>
</evidence>
<feature type="compositionally biased region" description="Basic residues" evidence="10">
    <location>
        <begin position="1414"/>
        <end position="1426"/>
    </location>
</feature>
<evidence type="ECO:0000313" key="14">
    <source>
        <dbReference type="EMBL" id="AKF17613.1"/>
    </source>
</evidence>
<dbReference type="EMBL" id="KM272333">
    <property type="protein sequence ID" value="AKF17613.1"/>
    <property type="molecule type" value="mRNA"/>
</dbReference>
<evidence type="ECO:0000256" key="9">
    <source>
        <dbReference type="ARBA" id="ARBA00023136"/>
    </source>
</evidence>
<comment type="similarity">
    <text evidence="2">Belongs to the Toll-like receptor family.</text>
</comment>
<feature type="compositionally biased region" description="Basic and acidic residues" evidence="10">
    <location>
        <begin position="1470"/>
        <end position="1492"/>
    </location>
</feature>
<evidence type="ECO:0000256" key="8">
    <source>
        <dbReference type="ARBA" id="ARBA00022989"/>
    </source>
</evidence>
<evidence type="ECO:0000256" key="2">
    <source>
        <dbReference type="ARBA" id="ARBA00009634"/>
    </source>
</evidence>
<dbReference type="PRINTS" id="PR00019">
    <property type="entry name" value="LEURICHRPT"/>
</dbReference>
<evidence type="ECO:0000256" key="12">
    <source>
        <dbReference type="SAM" id="SignalP"/>
    </source>
</evidence>
<dbReference type="PRINTS" id="PR01537">
    <property type="entry name" value="INTRLKN1R1F"/>
</dbReference>
<dbReference type="PANTHER" id="PTHR24366">
    <property type="entry name" value="IG(IMMUNOGLOBULIN) AND LRR(LEUCINE RICH REPEAT) DOMAINS"/>
    <property type="match status" value="1"/>
</dbReference>
<keyword evidence="6 12" id="KW-0732">Signal</keyword>